<dbReference type="AlphaFoldDB" id="A0A0U3T1K0"/>
<evidence type="ECO:0000256" key="2">
    <source>
        <dbReference type="ARBA" id="ARBA00023315"/>
    </source>
</evidence>
<dbReference type="Pfam" id="PF00583">
    <property type="entry name" value="Acetyltransf_1"/>
    <property type="match status" value="1"/>
</dbReference>
<feature type="domain" description="N-acetyltransferase" evidence="3">
    <location>
        <begin position="6"/>
        <end position="166"/>
    </location>
</feature>
<dbReference type="PANTHER" id="PTHR43877:SF1">
    <property type="entry name" value="ACETYLTRANSFERASE"/>
    <property type="match status" value="1"/>
</dbReference>
<dbReference type="Proteomes" id="UP000067689">
    <property type="component" value="Chromosome"/>
</dbReference>
<evidence type="ECO:0000256" key="1">
    <source>
        <dbReference type="ARBA" id="ARBA00022679"/>
    </source>
</evidence>
<evidence type="ECO:0000313" key="4">
    <source>
        <dbReference type="EMBL" id="ALX04584.1"/>
    </source>
</evidence>
<dbReference type="STRING" id="2041.AERYTH_07695"/>
<dbReference type="CDD" id="cd04301">
    <property type="entry name" value="NAT_SF"/>
    <property type="match status" value="1"/>
</dbReference>
<organism evidence="4 5">
    <name type="scientific">Aeromicrobium erythreum</name>
    <dbReference type="NCBI Taxonomy" id="2041"/>
    <lineage>
        <taxon>Bacteria</taxon>
        <taxon>Bacillati</taxon>
        <taxon>Actinomycetota</taxon>
        <taxon>Actinomycetes</taxon>
        <taxon>Propionibacteriales</taxon>
        <taxon>Nocardioidaceae</taxon>
        <taxon>Aeromicrobium</taxon>
    </lineage>
</organism>
<keyword evidence="2" id="KW-0012">Acyltransferase</keyword>
<sequence>MSDADVSVRLAWPDDAPAIAEVQRSAWGAALGEVPDVDLAPAWARLLGSPPDARARVLVALEQATVRGVAFVHPCHDPDADRVADGEVGELLVDPQHRGAGHGSRLLQAAVDTLRADHFVRARWWVPTTDDRLRAFVVGTGWTADGAHRELADEAGGRTVKQIRLVTSLVEA</sequence>
<dbReference type="InterPro" id="IPR050832">
    <property type="entry name" value="Bact_Acetyltransf"/>
</dbReference>
<dbReference type="OrthoDB" id="5243635at2"/>
<dbReference type="InterPro" id="IPR016181">
    <property type="entry name" value="Acyl_CoA_acyltransferase"/>
</dbReference>
<dbReference type="PANTHER" id="PTHR43877">
    <property type="entry name" value="AMINOALKYLPHOSPHONATE N-ACETYLTRANSFERASE-RELATED-RELATED"/>
    <property type="match status" value="1"/>
</dbReference>
<dbReference type="InterPro" id="IPR000182">
    <property type="entry name" value="GNAT_dom"/>
</dbReference>
<dbReference type="SUPFAM" id="SSF55729">
    <property type="entry name" value="Acyl-CoA N-acyltransferases (Nat)"/>
    <property type="match status" value="1"/>
</dbReference>
<evidence type="ECO:0000259" key="3">
    <source>
        <dbReference type="PROSITE" id="PS51186"/>
    </source>
</evidence>
<dbReference type="EMBL" id="CP011502">
    <property type="protein sequence ID" value="ALX04584.1"/>
    <property type="molecule type" value="Genomic_DNA"/>
</dbReference>
<keyword evidence="1 4" id="KW-0808">Transferase</keyword>
<proteinExistence type="predicted"/>
<keyword evidence="5" id="KW-1185">Reference proteome</keyword>
<dbReference type="KEGG" id="aer:AERYTH_07695"/>
<reference evidence="4 5" key="1">
    <citation type="journal article" date="1991" name="Int. J. Syst. Bacteriol.">
        <title>Description of the erythromycin-producing bacterium Arthrobacter sp. strain NRRL B-3381 as Aeromicrobium erythreum gen. nov., sp. nov.</title>
        <authorList>
            <person name="Miller E.S."/>
            <person name="Woese C.R."/>
            <person name="Brenner S."/>
        </authorList>
    </citation>
    <scope>NUCLEOTIDE SEQUENCE [LARGE SCALE GENOMIC DNA]</scope>
    <source>
        <strain evidence="4 5">AR18</strain>
    </source>
</reference>
<accession>A0A0U3T1K0</accession>
<evidence type="ECO:0000313" key="5">
    <source>
        <dbReference type="Proteomes" id="UP000067689"/>
    </source>
</evidence>
<dbReference type="PATRIC" id="fig|2041.4.peg.1614"/>
<gene>
    <name evidence="4" type="ORF">AERYTH_07695</name>
</gene>
<dbReference type="GO" id="GO:0016747">
    <property type="term" value="F:acyltransferase activity, transferring groups other than amino-acyl groups"/>
    <property type="evidence" value="ECO:0007669"/>
    <property type="project" value="InterPro"/>
</dbReference>
<dbReference type="Gene3D" id="3.40.630.30">
    <property type="match status" value="1"/>
</dbReference>
<dbReference type="RefSeq" id="WP_067856794.1">
    <property type="nucleotide sequence ID" value="NZ_CP011502.1"/>
</dbReference>
<name>A0A0U3T1K0_9ACTN</name>
<dbReference type="PROSITE" id="PS51186">
    <property type="entry name" value="GNAT"/>
    <property type="match status" value="1"/>
</dbReference>
<protein>
    <submittedName>
        <fullName evidence="4">GCN5 family acetyltransferase</fullName>
    </submittedName>
</protein>